<keyword evidence="2" id="KW-1185">Reference proteome</keyword>
<name>A0A0C2N2W2_THEKT</name>
<evidence type="ECO:0000313" key="2">
    <source>
        <dbReference type="Proteomes" id="UP000031668"/>
    </source>
</evidence>
<organism evidence="1 2">
    <name type="scientific">Thelohanellus kitauei</name>
    <name type="common">Myxosporean</name>
    <dbReference type="NCBI Taxonomy" id="669202"/>
    <lineage>
        <taxon>Eukaryota</taxon>
        <taxon>Metazoa</taxon>
        <taxon>Cnidaria</taxon>
        <taxon>Myxozoa</taxon>
        <taxon>Myxosporea</taxon>
        <taxon>Bivalvulida</taxon>
        <taxon>Platysporina</taxon>
        <taxon>Myxobolidae</taxon>
        <taxon>Thelohanellus</taxon>
    </lineage>
</organism>
<comment type="caution">
    <text evidence="1">The sequence shown here is derived from an EMBL/GenBank/DDBJ whole genome shotgun (WGS) entry which is preliminary data.</text>
</comment>
<reference evidence="1 2" key="1">
    <citation type="journal article" date="2014" name="Genome Biol. Evol.">
        <title>The genome of the myxosporean Thelohanellus kitauei shows adaptations to nutrient acquisition within its fish host.</title>
        <authorList>
            <person name="Yang Y."/>
            <person name="Xiong J."/>
            <person name="Zhou Z."/>
            <person name="Huo F."/>
            <person name="Miao W."/>
            <person name="Ran C."/>
            <person name="Liu Y."/>
            <person name="Zhang J."/>
            <person name="Feng J."/>
            <person name="Wang M."/>
            <person name="Wang M."/>
            <person name="Wang L."/>
            <person name="Yao B."/>
        </authorList>
    </citation>
    <scope>NUCLEOTIDE SEQUENCE [LARGE SCALE GENOMIC DNA]</scope>
    <source>
        <strain evidence="1">Wuqing</strain>
    </source>
</reference>
<sequence length="105" mass="12367">MSARFFLNLVKKDDPDMISDIHKIIGEQIENSTNNTSHEEAFRTLFSIKPMLKELQDNVFFKSIVECATQKPISKGEGRCSLWKFWMSQMQKIRFRRQINPPQNC</sequence>
<proteinExistence type="predicted"/>
<protein>
    <submittedName>
        <fullName evidence="1">Uncharacterized protein</fullName>
    </submittedName>
</protein>
<dbReference type="Proteomes" id="UP000031668">
    <property type="component" value="Unassembled WGS sequence"/>
</dbReference>
<evidence type="ECO:0000313" key="1">
    <source>
        <dbReference type="EMBL" id="KII68212.1"/>
    </source>
</evidence>
<gene>
    <name evidence="1" type="ORF">RF11_05455</name>
</gene>
<dbReference type="AlphaFoldDB" id="A0A0C2N2W2"/>
<accession>A0A0C2N2W2</accession>
<dbReference type="EMBL" id="JWZT01002890">
    <property type="protein sequence ID" value="KII68212.1"/>
    <property type="molecule type" value="Genomic_DNA"/>
</dbReference>